<evidence type="ECO:0000259" key="2">
    <source>
        <dbReference type="PROSITE" id="PS50113"/>
    </source>
</evidence>
<dbReference type="SUPFAM" id="SSF55785">
    <property type="entry name" value="PYP-like sensor domain (PAS domain)"/>
    <property type="match status" value="1"/>
</dbReference>
<dbReference type="STRING" id="1050202.GCA_000384035_02055"/>
<dbReference type="CDD" id="cd01949">
    <property type="entry name" value="GGDEF"/>
    <property type="match status" value="1"/>
</dbReference>
<dbReference type="NCBIfam" id="TIGR00229">
    <property type="entry name" value="sensory_box"/>
    <property type="match status" value="1"/>
</dbReference>
<keyword evidence="6" id="KW-1185">Reference proteome</keyword>
<evidence type="ECO:0000259" key="1">
    <source>
        <dbReference type="PROSITE" id="PS50112"/>
    </source>
</evidence>
<dbReference type="InterPro" id="IPR013656">
    <property type="entry name" value="PAS_4"/>
</dbReference>
<dbReference type="SUPFAM" id="SSF141868">
    <property type="entry name" value="EAL domain-like"/>
    <property type="match status" value="1"/>
</dbReference>
<dbReference type="InterPro" id="IPR000160">
    <property type="entry name" value="GGDEF_dom"/>
</dbReference>
<dbReference type="InterPro" id="IPR035919">
    <property type="entry name" value="EAL_sf"/>
</dbReference>
<dbReference type="Gene3D" id="3.30.450.20">
    <property type="entry name" value="PAS domain"/>
    <property type="match status" value="1"/>
</dbReference>
<dbReference type="CDD" id="cd00130">
    <property type="entry name" value="PAS"/>
    <property type="match status" value="1"/>
</dbReference>
<dbReference type="InterPro" id="IPR052155">
    <property type="entry name" value="Biofilm_reg_signaling"/>
</dbReference>
<dbReference type="PROSITE" id="PS50113">
    <property type="entry name" value="PAC"/>
    <property type="match status" value="1"/>
</dbReference>
<dbReference type="InterPro" id="IPR029787">
    <property type="entry name" value="Nucleotide_cyclase"/>
</dbReference>
<dbReference type="Pfam" id="PF00563">
    <property type="entry name" value="EAL"/>
    <property type="match status" value="1"/>
</dbReference>
<dbReference type="InterPro" id="IPR000014">
    <property type="entry name" value="PAS"/>
</dbReference>
<dbReference type="PROSITE" id="PS50883">
    <property type="entry name" value="EAL"/>
    <property type="match status" value="1"/>
</dbReference>
<dbReference type="AlphaFoldDB" id="A0A2T0GZC1"/>
<dbReference type="Pfam" id="PF00990">
    <property type="entry name" value="GGDEF"/>
    <property type="match status" value="1"/>
</dbReference>
<dbReference type="SMART" id="SM00091">
    <property type="entry name" value="PAS"/>
    <property type="match status" value="1"/>
</dbReference>
<dbReference type="SMART" id="SM00267">
    <property type="entry name" value="GGDEF"/>
    <property type="match status" value="1"/>
</dbReference>
<dbReference type="PROSITE" id="PS50112">
    <property type="entry name" value="PAS"/>
    <property type="match status" value="1"/>
</dbReference>
<dbReference type="InterPro" id="IPR035965">
    <property type="entry name" value="PAS-like_dom_sf"/>
</dbReference>
<reference evidence="5 6" key="1">
    <citation type="submission" date="2018-03" db="EMBL/GenBank/DDBJ databases">
        <title>Actinopolyspora mortivallis from Sahara, screening for active biomolecules.</title>
        <authorList>
            <person name="Selama O."/>
            <person name="Wellington E.M.H."/>
            <person name="Hacene H."/>
        </authorList>
    </citation>
    <scope>NUCLEOTIDE SEQUENCE [LARGE SCALE GENOMIC DNA]</scope>
    <source>
        <strain evidence="5 6">M5A</strain>
    </source>
</reference>
<feature type="domain" description="PAC" evidence="2">
    <location>
        <begin position="189"/>
        <end position="241"/>
    </location>
</feature>
<dbReference type="PANTHER" id="PTHR44757:SF2">
    <property type="entry name" value="BIOFILM ARCHITECTURE MAINTENANCE PROTEIN MBAA"/>
    <property type="match status" value="1"/>
</dbReference>
<dbReference type="CDD" id="cd01948">
    <property type="entry name" value="EAL"/>
    <property type="match status" value="1"/>
</dbReference>
<dbReference type="SUPFAM" id="SSF55073">
    <property type="entry name" value="Nucleotide cyclase"/>
    <property type="match status" value="1"/>
</dbReference>
<dbReference type="Proteomes" id="UP000239352">
    <property type="component" value="Unassembled WGS sequence"/>
</dbReference>
<evidence type="ECO:0000259" key="3">
    <source>
        <dbReference type="PROSITE" id="PS50883"/>
    </source>
</evidence>
<dbReference type="InterPro" id="IPR001633">
    <property type="entry name" value="EAL_dom"/>
</dbReference>
<protein>
    <submittedName>
        <fullName evidence="5">GGDEF domain-containing protein</fullName>
    </submittedName>
</protein>
<dbReference type="InterPro" id="IPR000700">
    <property type="entry name" value="PAS-assoc_C"/>
</dbReference>
<dbReference type="InterPro" id="IPR043128">
    <property type="entry name" value="Rev_trsase/Diguanyl_cyclase"/>
</dbReference>
<evidence type="ECO:0000313" key="6">
    <source>
        <dbReference type="Proteomes" id="UP000239352"/>
    </source>
</evidence>
<proteinExistence type="predicted"/>
<dbReference type="Pfam" id="PF08448">
    <property type="entry name" value="PAS_4"/>
    <property type="match status" value="1"/>
</dbReference>
<evidence type="ECO:0000259" key="4">
    <source>
        <dbReference type="PROSITE" id="PS50887"/>
    </source>
</evidence>
<comment type="caution">
    <text evidence="5">The sequence shown here is derived from an EMBL/GenBank/DDBJ whole genome shotgun (WGS) entry which is preliminary data.</text>
</comment>
<dbReference type="SMART" id="SM00052">
    <property type="entry name" value="EAL"/>
    <property type="match status" value="1"/>
</dbReference>
<dbReference type="PROSITE" id="PS50887">
    <property type="entry name" value="GGDEF"/>
    <property type="match status" value="1"/>
</dbReference>
<feature type="domain" description="GGDEF" evidence="4">
    <location>
        <begin position="272"/>
        <end position="406"/>
    </location>
</feature>
<gene>
    <name evidence="5" type="ORF">CEP50_05190</name>
</gene>
<dbReference type="Gene3D" id="3.30.70.270">
    <property type="match status" value="1"/>
</dbReference>
<dbReference type="NCBIfam" id="TIGR00254">
    <property type="entry name" value="GGDEF"/>
    <property type="match status" value="1"/>
</dbReference>
<dbReference type="PANTHER" id="PTHR44757">
    <property type="entry name" value="DIGUANYLATE CYCLASE DGCP"/>
    <property type="match status" value="1"/>
</dbReference>
<organism evidence="5 6">
    <name type="scientific">Actinopolyspora mortivallis</name>
    <dbReference type="NCBI Taxonomy" id="33906"/>
    <lineage>
        <taxon>Bacteria</taxon>
        <taxon>Bacillati</taxon>
        <taxon>Actinomycetota</taxon>
        <taxon>Actinomycetes</taxon>
        <taxon>Actinopolysporales</taxon>
        <taxon>Actinopolysporaceae</taxon>
        <taxon>Actinopolyspora</taxon>
    </lineage>
</organism>
<name>A0A2T0GZC1_ACTMO</name>
<evidence type="ECO:0000313" key="5">
    <source>
        <dbReference type="EMBL" id="PRW64459.1"/>
    </source>
</evidence>
<dbReference type="InParanoid" id="A0A2T0GZC1"/>
<accession>A0A2T0GZC1</accession>
<dbReference type="Gene3D" id="3.20.20.450">
    <property type="entry name" value="EAL domain"/>
    <property type="match status" value="1"/>
</dbReference>
<feature type="domain" description="PAS" evidence="1">
    <location>
        <begin position="115"/>
        <end position="159"/>
    </location>
</feature>
<dbReference type="EMBL" id="PVSR01000004">
    <property type="protein sequence ID" value="PRW64459.1"/>
    <property type="molecule type" value="Genomic_DNA"/>
</dbReference>
<sequence length="681" mass="75499">MSRGELEERTHALVERLVEALRDPTLAERAGRSVGEQLVRLNATGEESLTWTLELLCDALLPERTEETRDVVGLLAAVAAGYTEARQASTLDQQETLRRALLRTKLDTDRRLRLSEDRFREIFRNTPVGMGICDLEGTFLDVNDALKDTLGYSEEELLSLRLDQLFPAGQTDVVSGAYADLLRGARSGLRERCDLRRADGGTAWTYVALSGLRDENGEPARFVVMVEDLRELSYLQERLRHQTLHDSVTGLPNRQHFRSRLETALAGSPAEDRLTLYQLRLDGFGLINEGLGYETGDAIVRAVGHRLQRLVEGEDGLVARIGGTQFAVLVRQGPHTPGVAEFAELINRELDEPIYIGENGLAPTASIGVIQRAVGDREPEDMMWAAEVALRNAEQAGKRQWALFDPDRAPLERSDSRLAATMPGALELGEFEVRYRPLVSLPDERITGVEARLSWQPPDHDELGHEECLRLAERSGITLSLRNWMLETAWRQLEQWHERGLRPQLVVGLSPNQSRDPDLVGTVRRTVGSGTLAADRLRLCVSMGALMRSGGEARDNLDTLAATGVRTAAHEFRASPAELRFLREHPTQAVLLSPELVRLVDDDAEEESPEFRALCGTIPLVREQGIPVAVPEVRTARQARWWYEAGCEIAAGEYYGVPLDAGAMGELLALRVCGSAGAERP</sequence>
<feature type="domain" description="EAL" evidence="3">
    <location>
        <begin position="415"/>
        <end position="672"/>
    </location>
</feature>